<evidence type="ECO:0000256" key="1">
    <source>
        <dbReference type="ARBA" id="ARBA00008777"/>
    </source>
</evidence>
<dbReference type="PANTHER" id="PTHR14413">
    <property type="entry name" value="RIBOSOMAL PROTEIN L17"/>
    <property type="match status" value="1"/>
</dbReference>
<sequence>MRKPKFKFGHDANRSLMKKSVYNFFHYGKITTTNAKVKQLKRLIEKVVEKTKVENEANKNILLRYFHSEKLVKKVYQQVGKVFQKRQGGYVSINKLNERISDGVQMVRMQWVEPIVIDFNDEVKAVKIAKKTETEKVKKIEKK</sequence>
<dbReference type="PANTHER" id="PTHR14413:SF16">
    <property type="entry name" value="LARGE RIBOSOMAL SUBUNIT PROTEIN BL17M"/>
    <property type="match status" value="1"/>
</dbReference>
<dbReference type="GO" id="GO:0003735">
    <property type="term" value="F:structural constituent of ribosome"/>
    <property type="evidence" value="ECO:0007669"/>
    <property type="project" value="InterPro"/>
</dbReference>
<protein>
    <recommendedName>
        <fullName evidence="4 6">50S ribosomal protein L17</fullName>
    </recommendedName>
</protein>
<keyword evidence="3 5" id="KW-0687">Ribonucleoprotein</keyword>
<dbReference type="Gene3D" id="3.90.1030.10">
    <property type="entry name" value="Ribosomal protein L17"/>
    <property type="match status" value="1"/>
</dbReference>
<reference evidence="7 8" key="1">
    <citation type="journal article" date="2016" name="Environ. Microbiol.">
        <title>Genomic resolution of a cold subsurface aquifer community provides metabolic insights for novel microbes adapted to high CO concentrations.</title>
        <authorList>
            <person name="Probst A.J."/>
            <person name="Castelle C.J."/>
            <person name="Singh A."/>
            <person name="Brown C.T."/>
            <person name="Anantharaman K."/>
            <person name="Sharon I."/>
            <person name="Hug L.A."/>
            <person name="Burstein D."/>
            <person name="Emerson J.B."/>
            <person name="Thomas B.C."/>
            <person name="Banfield J.F."/>
        </authorList>
    </citation>
    <scope>NUCLEOTIDE SEQUENCE [LARGE SCALE GENOMIC DNA]</scope>
    <source>
        <strain evidence="7">CG2_30_33_16</strain>
    </source>
</reference>
<dbReference type="InterPro" id="IPR036373">
    <property type="entry name" value="Ribosomal_bL17_sf"/>
</dbReference>
<dbReference type="AlphaFoldDB" id="A0A1J5HNR3"/>
<dbReference type="InterPro" id="IPR000456">
    <property type="entry name" value="Ribosomal_bL17"/>
</dbReference>
<dbReference type="PROSITE" id="PS01167">
    <property type="entry name" value="RIBOSOMAL_L17"/>
    <property type="match status" value="1"/>
</dbReference>
<name>A0A1J5HNR3_9BACT</name>
<evidence type="ECO:0000256" key="5">
    <source>
        <dbReference type="RuleBase" id="RU000660"/>
    </source>
</evidence>
<dbReference type="Proteomes" id="UP000183758">
    <property type="component" value="Unassembled WGS sequence"/>
</dbReference>
<accession>A0A1J5HNR3</accession>
<evidence type="ECO:0000313" key="8">
    <source>
        <dbReference type="Proteomes" id="UP000183758"/>
    </source>
</evidence>
<comment type="caution">
    <text evidence="7">The sequence shown here is derived from an EMBL/GenBank/DDBJ whole genome shotgun (WGS) entry which is preliminary data.</text>
</comment>
<comment type="similarity">
    <text evidence="1 5">Belongs to the bacterial ribosomal protein bL17 family.</text>
</comment>
<gene>
    <name evidence="7" type="ORF">AUK04_04515</name>
</gene>
<evidence type="ECO:0000256" key="2">
    <source>
        <dbReference type="ARBA" id="ARBA00022980"/>
    </source>
</evidence>
<evidence type="ECO:0000313" key="7">
    <source>
        <dbReference type="EMBL" id="OIP82527.1"/>
    </source>
</evidence>
<dbReference type="NCBIfam" id="TIGR00059">
    <property type="entry name" value="L17"/>
    <property type="match status" value="1"/>
</dbReference>
<evidence type="ECO:0000256" key="6">
    <source>
        <dbReference type="RuleBase" id="RU000661"/>
    </source>
</evidence>
<evidence type="ECO:0000256" key="4">
    <source>
        <dbReference type="ARBA" id="ARBA00035494"/>
    </source>
</evidence>
<dbReference type="GO" id="GO:0006412">
    <property type="term" value="P:translation"/>
    <property type="evidence" value="ECO:0007669"/>
    <property type="project" value="InterPro"/>
</dbReference>
<dbReference type="Pfam" id="PF01196">
    <property type="entry name" value="Ribosomal_L17"/>
    <property type="match status" value="1"/>
</dbReference>
<evidence type="ECO:0000256" key="3">
    <source>
        <dbReference type="ARBA" id="ARBA00023274"/>
    </source>
</evidence>
<organism evidence="7 8">
    <name type="scientific">Candidatus Roizmanbacteria bacterium CG2_30_33_16</name>
    <dbReference type="NCBI Taxonomy" id="1805340"/>
    <lineage>
        <taxon>Bacteria</taxon>
        <taxon>Candidatus Roizmaniibacteriota</taxon>
    </lineage>
</organism>
<dbReference type="EMBL" id="MNZM01000111">
    <property type="protein sequence ID" value="OIP82527.1"/>
    <property type="molecule type" value="Genomic_DNA"/>
</dbReference>
<proteinExistence type="inferred from homology"/>
<dbReference type="InterPro" id="IPR047859">
    <property type="entry name" value="Ribosomal_bL17_CS"/>
</dbReference>
<keyword evidence="2 5" id="KW-0689">Ribosomal protein</keyword>
<dbReference type="SUPFAM" id="SSF64263">
    <property type="entry name" value="Prokaryotic ribosomal protein L17"/>
    <property type="match status" value="1"/>
</dbReference>
<dbReference type="GO" id="GO:0015934">
    <property type="term" value="C:large ribosomal subunit"/>
    <property type="evidence" value="ECO:0007669"/>
    <property type="project" value="TreeGrafter"/>
</dbReference>